<dbReference type="RefSeq" id="WP_367994400.1">
    <property type="nucleotide sequence ID" value="NZ_JBFPJR010000020.1"/>
</dbReference>
<evidence type="ECO:0000259" key="3">
    <source>
        <dbReference type="Pfam" id="PF13845"/>
    </source>
</evidence>
<proteinExistence type="predicted"/>
<feature type="region of interest" description="Disordered" evidence="1">
    <location>
        <begin position="190"/>
        <end position="222"/>
    </location>
</feature>
<feature type="domain" description="Septum formation-related" evidence="3">
    <location>
        <begin position="220"/>
        <end position="391"/>
    </location>
</feature>
<dbReference type="Pfam" id="PF13845">
    <property type="entry name" value="Septum_form"/>
    <property type="match status" value="1"/>
</dbReference>
<sequence>MPLPQTLGRLTFARPLTADAATVSALYVDTTTGQYVVVRTVSEARASDPDARDDFRRQAYAAGPVLQVGQAPDGTPYVVVPYGAPPSASPAAPPTPTVAPPAGPPAFTPPALTPPAFAPPAFAPPAFTPPSGPQTGHPWPAPSGPKPPTQPGAPASRPRRLLWPILVAAAVLVLVAGGLAALLLTGGGSDAPSASTRAGAATGTSPSADPTLGPDAPHPGECRNVPDSVIAALSDDSPVVSCDAPHKAYTFYVGRYRGDTPDNDYASHECVTRVAKTLGVTEAKAKLTAYTTIFFQPSDQQWAAGARWFRCDLALVAAGPSLRPLPLGEILLPAPLPDKLAGCMTSAHERTTCDEPHAYRAFATWTATGGPTPPTNADLTAQAEKACPAGAVYFTWPGAGTWRYGDRTAVCWRASTS</sequence>
<feature type="compositionally biased region" description="Pro residues" evidence="1">
    <location>
        <begin position="139"/>
        <end position="151"/>
    </location>
</feature>
<name>A0ABV3T0Y0_9ACTN</name>
<keyword evidence="2" id="KW-1133">Transmembrane helix</keyword>
<feature type="compositionally biased region" description="Pro residues" evidence="1">
    <location>
        <begin position="86"/>
        <end position="132"/>
    </location>
</feature>
<feature type="compositionally biased region" description="Low complexity" evidence="1">
    <location>
        <begin position="191"/>
        <end position="208"/>
    </location>
</feature>
<dbReference type="Proteomes" id="UP001556631">
    <property type="component" value="Unassembled WGS sequence"/>
</dbReference>
<comment type="caution">
    <text evidence="4">The sequence shown here is derived from an EMBL/GenBank/DDBJ whole genome shotgun (WGS) entry which is preliminary data.</text>
</comment>
<evidence type="ECO:0000313" key="5">
    <source>
        <dbReference type="Proteomes" id="UP001556631"/>
    </source>
</evidence>
<dbReference type="PRINTS" id="PR01217">
    <property type="entry name" value="PRICHEXTENSN"/>
</dbReference>
<keyword evidence="5" id="KW-1185">Reference proteome</keyword>
<evidence type="ECO:0000256" key="1">
    <source>
        <dbReference type="SAM" id="MobiDB-lite"/>
    </source>
</evidence>
<protein>
    <submittedName>
        <fullName evidence="4">Septum formation family protein</fullName>
    </submittedName>
</protein>
<keyword evidence="2" id="KW-0812">Transmembrane</keyword>
<evidence type="ECO:0000256" key="2">
    <source>
        <dbReference type="SAM" id="Phobius"/>
    </source>
</evidence>
<evidence type="ECO:0000313" key="4">
    <source>
        <dbReference type="EMBL" id="MEX0428430.1"/>
    </source>
</evidence>
<organism evidence="4 5">
    <name type="scientific">Nocardioides eburneus</name>
    <dbReference type="NCBI Taxonomy" id="3231482"/>
    <lineage>
        <taxon>Bacteria</taxon>
        <taxon>Bacillati</taxon>
        <taxon>Actinomycetota</taxon>
        <taxon>Actinomycetes</taxon>
        <taxon>Propionibacteriales</taxon>
        <taxon>Nocardioidaceae</taxon>
        <taxon>Nocardioides</taxon>
    </lineage>
</organism>
<reference evidence="4 5" key="1">
    <citation type="submission" date="2024-07" db="EMBL/GenBank/DDBJ databases">
        <authorList>
            <person name="Lee S."/>
            <person name="Kang M."/>
        </authorList>
    </citation>
    <scope>NUCLEOTIDE SEQUENCE [LARGE SCALE GENOMIC DNA]</scope>
    <source>
        <strain evidence="4 5">DS6</strain>
    </source>
</reference>
<dbReference type="InterPro" id="IPR026004">
    <property type="entry name" value="Septum_form"/>
</dbReference>
<feature type="region of interest" description="Disordered" evidence="1">
    <location>
        <begin position="86"/>
        <end position="156"/>
    </location>
</feature>
<gene>
    <name evidence="4" type="ORF">AB3X52_12435</name>
</gene>
<dbReference type="EMBL" id="JBFPJR010000020">
    <property type="protein sequence ID" value="MEX0428430.1"/>
    <property type="molecule type" value="Genomic_DNA"/>
</dbReference>
<accession>A0ABV3T0Y0</accession>
<keyword evidence="2" id="KW-0472">Membrane</keyword>
<feature type="transmembrane region" description="Helical" evidence="2">
    <location>
        <begin position="161"/>
        <end position="184"/>
    </location>
</feature>